<accession>A0ABS3RE53</accession>
<sequence length="434" mass="47623">MLAIATELSRRAVPDLWFASYDDARSEIEAASTASQINFLSLDPRNPTGIEWDQDDLERMQGSAPLSTDGIMTLLKKIMSSPQWRISAYRNMLDVIDRIRPRLMVIDILNPSSMDAAMTRGVPFVITVPSLPSTALRVPSTYPHPMTGLPLKMNVSQHISNVLFKCRLNAAILTRTSAISFVRKSRSLGIKNPSANRHVYTDSAKMVLTSSVFGLEYAFPVSSRVRPIGAFLPSESEDRGVEAPDLSQWLDDNTSVVYLGFGTLMRLSQAQIAALLDAIRRLGPEHGFLWKLSKPQQDLLASTSLPDNLRVESWIPSQTGVLAHPHVRAFVTHGGANGFHESIYHGKPVLVMPAWLDCHAIAQRAIDSGVGLAIDRPAAVTGDEAATKLARILTEVSFREQAEHWGQRLREAGGVTRAADLILELDAELGSARS</sequence>
<keyword evidence="4" id="KW-1185">Reference proteome</keyword>
<evidence type="ECO:0000256" key="1">
    <source>
        <dbReference type="ARBA" id="ARBA00022676"/>
    </source>
</evidence>
<dbReference type="InterPro" id="IPR002213">
    <property type="entry name" value="UDP_glucos_trans"/>
</dbReference>
<proteinExistence type="predicted"/>
<evidence type="ECO:0000313" key="3">
    <source>
        <dbReference type="EMBL" id="MBO2444507.1"/>
    </source>
</evidence>
<protein>
    <submittedName>
        <fullName evidence="3">Glycosyltransferase family 1 protein</fullName>
    </submittedName>
</protein>
<evidence type="ECO:0000256" key="2">
    <source>
        <dbReference type="ARBA" id="ARBA00022679"/>
    </source>
</evidence>
<organism evidence="3 4">
    <name type="scientific">Actinomadura nitritigenes</name>
    <dbReference type="NCBI Taxonomy" id="134602"/>
    <lineage>
        <taxon>Bacteria</taxon>
        <taxon>Bacillati</taxon>
        <taxon>Actinomycetota</taxon>
        <taxon>Actinomycetes</taxon>
        <taxon>Streptosporangiales</taxon>
        <taxon>Thermomonosporaceae</taxon>
        <taxon>Actinomadura</taxon>
    </lineage>
</organism>
<dbReference type="SUPFAM" id="SSF53756">
    <property type="entry name" value="UDP-Glycosyltransferase/glycogen phosphorylase"/>
    <property type="match status" value="1"/>
</dbReference>
<dbReference type="PANTHER" id="PTHR48043:SF145">
    <property type="entry name" value="FI06409P-RELATED"/>
    <property type="match status" value="1"/>
</dbReference>
<comment type="caution">
    <text evidence="3">The sequence shown here is derived from an EMBL/GenBank/DDBJ whole genome shotgun (WGS) entry which is preliminary data.</text>
</comment>
<dbReference type="RefSeq" id="WP_208272991.1">
    <property type="nucleotide sequence ID" value="NZ_BAAAGM010000104.1"/>
</dbReference>
<dbReference type="PANTHER" id="PTHR48043">
    <property type="entry name" value="EG:EG0003.4 PROTEIN-RELATED"/>
    <property type="match status" value="1"/>
</dbReference>
<dbReference type="Pfam" id="PF00201">
    <property type="entry name" value="UDPGT"/>
    <property type="match status" value="1"/>
</dbReference>
<dbReference type="EMBL" id="JAGEOK010000047">
    <property type="protein sequence ID" value="MBO2444507.1"/>
    <property type="molecule type" value="Genomic_DNA"/>
</dbReference>
<keyword evidence="1" id="KW-0328">Glycosyltransferase</keyword>
<evidence type="ECO:0000313" key="4">
    <source>
        <dbReference type="Proteomes" id="UP000666915"/>
    </source>
</evidence>
<name>A0ABS3RE53_9ACTN</name>
<gene>
    <name evidence="3" type="ORF">J4557_44020</name>
</gene>
<dbReference type="Gene3D" id="3.40.50.2000">
    <property type="entry name" value="Glycogen Phosphorylase B"/>
    <property type="match status" value="2"/>
</dbReference>
<reference evidence="3 4" key="1">
    <citation type="submission" date="2021-03" db="EMBL/GenBank/DDBJ databases">
        <authorList>
            <person name="Kanchanasin P."/>
            <person name="Saeng-In P."/>
            <person name="Phongsopitanun W."/>
            <person name="Yuki M."/>
            <person name="Kudo T."/>
            <person name="Ohkuma M."/>
            <person name="Tanasupawat S."/>
        </authorList>
    </citation>
    <scope>NUCLEOTIDE SEQUENCE [LARGE SCALE GENOMIC DNA]</scope>
    <source>
        <strain evidence="3 4">L46</strain>
    </source>
</reference>
<dbReference type="Proteomes" id="UP000666915">
    <property type="component" value="Unassembled WGS sequence"/>
</dbReference>
<dbReference type="InterPro" id="IPR050271">
    <property type="entry name" value="UDP-glycosyltransferase"/>
</dbReference>
<dbReference type="CDD" id="cd03784">
    <property type="entry name" value="GT1_Gtf-like"/>
    <property type="match status" value="1"/>
</dbReference>
<keyword evidence="2" id="KW-0808">Transferase</keyword>